<proteinExistence type="predicted"/>
<gene>
    <name evidence="1" type="ORF">H8N03_25875</name>
</gene>
<organism evidence="1 2">
    <name type="scientific">Ramlibacter cellulosilyticus</name>
    <dbReference type="NCBI Taxonomy" id="2764187"/>
    <lineage>
        <taxon>Bacteria</taxon>
        <taxon>Pseudomonadati</taxon>
        <taxon>Pseudomonadota</taxon>
        <taxon>Betaproteobacteria</taxon>
        <taxon>Burkholderiales</taxon>
        <taxon>Comamonadaceae</taxon>
        <taxon>Ramlibacter</taxon>
    </lineage>
</organism>
<keyword evidence="2" id="KW-1185">Reference proteome</keyword>
<sequence>MAILHRAAPCRNVPVTFTLDLMSSQRDVSQQNAGSLEQIGLISSEYEMRPSRVNWLRSVLASRGIDPTAGLLVRLQEVPEQEGQYFRGTWLTTAGRFWDLAAMLSRDYREVVELDEFDDVTEQTLVSAHVPGTGKSFGYLALEALRRRAEA</sequence>
<protein>
    <submittedName>
        <fullName evidence="1">Uncharacterized protein</fullName>
    </submittedName>
</protein>
<dbReference type="Proteomes" id="UP000608513">
    <property type="component" value="Unassembled WGS sequence"/>
</dbReference>
<evidence type="ECO:0000313" key="1">
    <source>
        <dbReference type="EMBL" id="MBC5786393.1"/>
    </source>
</evidence>
<dbReference type="EMBL" id="JACORT010000019">
    <property type="protein sequence ID" value="MBC5786393.1"/>
    <property type="molecule type" value="Genomic_DNA"/>
</dbReference>
<comment type="caution">
    <text evidence="1">The sequence shown here is derived from an EMBL/GenBank/DDBJ whole genome shotgun (WGS) entry which is preliminary data.</text>
</comment>
<evidence type="ECO:0000313" key="2">
    <source>
        <dbReference type="Proteomes" id="UP000608513"/>
    </source>
</evidence>
<accession>A0A923MXA8</accession>
<reference evidence="1" key="1">
    <citation type="submission" date="2020-08" db="EMBL/GenBank/DDBJ databases">
        <title>Ramlibacter sp. USB13 16S ribosomal RNA gene genome sequencing and assembly.</title>
        <authorList>
            <person name="Kang M."/>
        </authorList>
    </citation>
    <scope>NUCLEOTIDE SEQUENCE</scope>
    <source>
        <strain evidence="1">USB13</strain>
    </source>
</reference>
<dbReference type="RefSeq" id="WP_187079140.1">
    <property type="nucleotide sequence ID" value="NZ_JACORT010000019.1"/>
</dbReference>
<name>A0A923MXA8_9BURK</name>
<dbReference type="AlphaFoldDB" id="A0A923MXA8"/>